<evidence type="ECO:0000313" key="5">
    <source>
        <dbReference type="EMBL" id="KLI64138.1"/>
    </source>
</evidence>
<dbReference type="EMBL" id="LBHU01000001">
    <property type="protein sequence ID" value="KLI64138.1"/>
    <property type="molecule type" value="Genomic_DNA"/>
</dbReference>
<reference evidence="5 6" key="1">
    <citation type="submission" date="2015-04" db="EMBL/GenBank/DDBJ databases">
        <title>The draft genome sequence of Erythrobacter marinus HWDM-33.</title>
        <authorList>
            <person name="Zhuang L."/>
            <person name="Liu Y."/>
            <person name="Shao Z."/>
        </authorList>
    </citation>
    <scope>NUCLEOTIDE SEQUENCE [LARGE SCALE GENOMIC DNA]</scope>
    <source>
        <strain evidence="5 6">HWDM-33</strain>
    </source>
</reference>
<evidence type="ECO:0000256" key="3">
    <source>
        <dbReference type="ARBA" id="ARBA00023163"/>
    </source>
</evidence>
<gene>
    <name evidence="5" type="ORF">AAV99_00185</name>
</gene>
<sequence length="257" mass="28666">MQVNNDAMTRALGAIRDATDVAGLRTEVMHALGLCGIDAAFFVAPLARDMRAGRLLTNMGFPRVWERHYRARLHFVDPLPTLSFDFSNAFFWPEDVHSGKLSKQERRYMEIASQYGLACGIGVACYGPHGRAGFLGTAWTGDIRPSDNILLTVHQIGQTSFQRYCQIMREHIDITPLSNRELEVLGWMCSGKSNPAMAEIIGVSRSSIDAYIRRIFAKLGTTDRTAACVRAYSLGLIASQEVVTLVEKARVRDEPRR</sequence>
<comment type="caution">
    <text evidence="5">The sequence shown here is derived from an EMBL/GenBank/DDBJ whole genome shotgun (WGS) entry which is preliminary data.</text>
</comment>
<dbReference type="InterPro" id="IPR005143">
    <property type="entry name" value="TF_LuxR_autoind-bd_dom"/>
</dbReference>
<dbReference type="SMART" id="SM00421">
    <property type="entry name" value="HTH_LUXR"/>
    <property type="match status" value="1"/>
</dbReference>
<proteinExistence type="predicted"/>
<dbReference type="PANTHER" id="PTHR44688:SF16">
    <property type="entry name" value="DNA-BINDING TRANSCRIPTIONAL ACTIVATOR DEVR_DOSR"/>
    <property type="match status" value="1"/>
</dbReference>
<dbReference type="GO" id="GO:0006355">
    <property type="term" value="P:regulation of DNA-templated transcription"/>
    <property type="evidence" value="ECO:0007669"/>
    <property type="project" value="InterPro"/>
</dbReference>
<dbReference type="AlphaFoldDB" id="A0A0H0XNE4"/>
<dbReference type="SUPFAM" id="SSF75516">
    <property type="entry name" value="Pheromone-binding domain of LuxR-like quorum-sensing transcription factors"/>
    <property type="match status" value="1"/>
</dbReference>
<evidence type="ECO:0000256" key="2">
    <source>
        <dbReference type="ARBA" id="ARBA00023125"/>
    </source>
</evidence>
<accession>A0A0H0XNE4</accession>
<dbReference type="InterPro" id="IPR000792">
    <property type="entry name" value="Tscrpt_reg_LuxR_C"/>
</dbReference>
<keyword evidence="3" id="KW-0804">Transcription</keyword>
<dbReference type="PROSITE" id="PS50043">
    <property type="entry name" value="HTH_LUXR_2"/>
    <property type="match status" value="1"/>
</dbReference>
<name>A0A0H0XNE4_9SPHN</name>
<dbReference type="CDD" id="cd06170">
    <property type="entry name" value="LuxR_C_like"/>
    <property type="match status" value="1"/>
</dbReference>
<dbReference type="InterPro" id="IPR036693">
    <property type="entry name" value="TF_LuxR_autoind-bd_dom_sf"/>
</dbReference>
<dbReference type="Gene3D" id="3.30.450.80">
    <property type="entry name" value="Transcription factor LuxR-like, autoinducer-binding domain"/>
    <property type="match status" value="1"/>
</dbReference>
<dbReference type="Proteomes" id="UP000053455">
    <property type="component" value="Unassembled WGS sequence"/>
</dbReference>
<keyword evidence="2" id="KW-0238">DNA-binding</keyword>
<organism evidence="5 6">
    <name type="scientific">Aurantiacibacter marinus</name>
    <dbReference type="NCBI Taxonomy" id="874156"/>
    <lineage>
        <taxon>Bacteria</taxon>
        <taxon>Pseudomonadati</taxon>
        <taxon>Pseudomonadota</taxon>
        <taxon>Alphaproteobacteria</taxon>
        <taxon>Sphingomonadales</taxon>
        <taxon>Erythrobacteraceae</taxon>
        <taxon>Aurantiacibacter</taxon>
    </lineage>
</organism>
<dbReference type="GO" id="GO:0003677">
    <property type="term" value="F:DNA binding"/>
    <property type="evidence" value="ECO:0007669"/>
    <property type="project" value="UniProtKB-KW"/>
</dbReference>
<keyword evidence="1" id="KW-0805">Transcription regulation</keyword>
<dbReference type="PANTHER" id="PTHR44688">
    <property type="entry name" value="DNA-BINDING TRANSCRIPTIONAL ACTIVATOR DEVR_DOSR"/>
    <property type="match status" value="1"/>
</dbReference>
<evidence type="ECO:0000313" key="6">
    <source>
        <dbReference type="Proteomes" id="UP000053455"/>
    </source>
</evidence>
<dbReference type="PATRIC" id="fig|874156.12.peg.36"/>
<evidence type="ECO:0000256" key="1">
    <source>
        <dbReference type="ARBA" id="ARBA00023015"/>
    </source>
</evidence>
<dbReference type="Pfam" id="PF00196">
    <property type="entry name" value="GerE"/>
    <property type="match status" value="1"/>
</dbReference>
<dbReference type="Pfam" id="PF03472">
    <property type="entry name" value="Autoind_bind"/>
    <property type="match status" value="1"/>
</dbReference>
<dbReference type="PRINTS" id="PR00038">
    <property type="entry name" value="HTHLUXR"/>
</dbReference>
<dbReference type="Gene3D" id="1.10.10.10">
    <property type="entry name" value="Winged helix-like DNA-binding domain superfamily/Winged helix DNA-binding domain"/>
    <property type="match status" value="1"/>
</dbReference>
<dbReference type="InterPro" id="IPR016032">
    <property type="entry name" value="Sig_transdc_resp-reg_C-effctor"/>
</dbReference>
<evidence type="ECO:0000259" key="4">
    <source>
        <dbReference type="PROSITE" id="PS50043"/>
    </source>
</evidence>
<dbReference type="STRING" id="874156.GCA_001021555_01254"/>
<keyword evidence="6" id="KW-1185">Reference proteome</keyword>
<protein>
    <recommendedName>
        <fullName evidence="4">HTH luxR-type domain-containing protein</fullName>
    </recommendedName>
</protein>
<feature type="domain" description="HTH luxR-type" evidence="4">
    <location>
        <begin position="170"/>
        <end position="235"/>
    </location>
</feature>
<dbReference type="SUPFAM" id="SSF46894">
    <property type="entry name" value="C-terminal effector domain of the bipartite response regulators"/>
    <property type="match status" value="1"/>
</dbReference>
<dbReference type="InterPro" id="IPR036388">
    <property type="entry name" value="WH-like_DNA-bd_sf"/>
</dbReference>